<name>A0ABW1XQS0_STRPL</name>
<sequence length="55" mass="6093">MHRLFGDPPGPHLLAPDEDGPGGGTACSWTVIDRRQSVHPYEGTRPKHCRADDRE</sequence>
<dbReference type="EMBL" id="JBHSUW010000001">
    <property type="protein sequence ID" value="MFC6500303.1"/>
    <property type="molecule type" value="Genomic_DNA"/>
</dbReference>
<reference evidence="3" key="1">
    <citation type="journal article" date="2019" name="Int. J. Syst. Evol. Microbiol.">
        <title>The Global Catalogue of Microorganisms (GCM) 10K type strain sequencing project: providing services to taxonomists for standard genome sequencing and annotation.</title>
        <authorList>
            <consortium name="The Broad Institute Genomics Platform"/>
            <consortium name="The Broad Institute Genome Sequencing Center for Infectious Disease"/>
            <person name="Wu L."/>
            <person name="Ma J."/>
        </authorList>
    </citation>
    <scope>NUCLEOTIDE SEQUENCE [LARGE SCALE GENOMIC DNA]</scope>
    <source>
        <strain evidence="3">JCM 4504</strain>
    </source>
</reference>
<gene>
    <name evidence="2" type="ORF">ACFQFF_01410</name>
</gene>
<organism evidence="2 3">
    <name type="scientific">Streptomyces plicatus</name>
    <dbReference type="NCBI Taxonomy" id="1922"/>
    <lineage>
        <taxon>Bacteria</taxon>
        <taxon>Bacillati</taxon>
        <taxon>Actinomycetota</taxon>
        <taxon>Actinomycetes</taxon>
        <taxon>Kitasatosporales</taxon>
        <taxon>Streptomycetaceae</taxon>
        <taxon>Streptomyces</taxon>
        <taxon>Streptomyces rochei group</taxon>
    </lineage>
</organism>
<evidence type="ECO:0000313" key="3">
    <source>
        <dbReference type="Proteomes" id="UP001596321"/>
    </source>
</evidence>
<proteinExistence type="predicted"/>
<comment type="caution">
    <text evidence="2">The sequence shown here is derived from an EMBL/GenBank/DDBJ whole genome shotgun (WGS) entry which is preliminary data.</text>
</comment>
<evidence type="ECO:0000313" key="2">
    <source>
        <dbReference type="EMBL" id="MFC6500303.1"/>
    </source>
</evidence>
<protein>
    <submittedName>
        <fullName evidence="2">Uncharacterized protein</fullName>
    </submittedName>
</protein>
<evidence type="ECO:0000256" key="1">
    <source>
        <dbReference type="SAM" id="MobiDB-lite"/>
    </source>
</evidence>
<feature type="region of interest" description="Disordered" evidence="1">
    <location>
        <begin position="1"/>
        <end position="28"/>
    </location>
</feature>
<dbReference type="RefSeq" id="WP_386453787.1">
    <property type="nucleotide sequence ID" value="NZ_JBHSUW010000001.1"/>
</dbReference>
<accession>A0ABW1XQS0</accession>
<dbReference type="Proteomes" id="UP001596321">
    <property type="component" value="Unassembled WGS sequence"/>
</dbReference>
<keyword evidence="3" id="KW-1185">Reference proteome</keyword>